<gene>
    <name evidence="2" type="ORF">A0H81_06837</name>
</gene>
<dbReference type="SUPFAM" id="SSF55729">
    <property type="entry name" value="Acyl-CoA N-acyltransferases (Nat)"/>
    <property type="match status" value="1"/>
</dbReference>
<dbReference type="Pfam" id="PF00583">
    <property type="entry name" value="Acetyltransf_1"/>
    <property type="match status" value="1"/>
</dbReference>
<dbReference type="GO" id="GO:0016747">
    <property type="term" value="F:acyltransferase activity, transferring groups other than amino-acyl groups"/>
    <property type="evidence" value="ECO:0007669"/>
    <property type="project" value="InterPro"/>
</dbReference>
<evidence type="ECO:0000313" key="3">
    <source>
        <dbReference type="Proteomes" id="UP000092993"/>
    </source>
</evidence>
<dbReference type="EMBL" id="LUGG01000007">
    <property type="protein sequence ID" value="OBZ73322.1"/>
    <property type="molecule type" value="Genomic_DNA"/>
</dbReference>
<dbReference type="InterPro" id="IPR000182">
    <property type="entry name" value="GNAT_dom"/>
</dbReference>
<dbReference type="Gene3D" id="3.40.630.30">
    <property type="match status" value="1"/>
</dbReference>
<dbReference type="Proteomes" id="UP000092993">
    <property type="component" value="Unassembled WGS sequence"/>
</dbReference>
<reference evidence="2 3" key="1">
    <citation type="submission" date="2016-03" db="EMBL/GenBank/DDBJ databases">
        <title>Whole genome sequencing of Grifola frondosa 9006-11.</title>
        <authorList>
            <person name="Min B."/>
            <person name="Park H."/>
            <person name="Kim J.-G."/>
            <person name="Cho H."/>
            <person name="Oh Y.-L."/>
            <person name="Kong W.-S."/>
            <person name="Choi I.-G."/>
        </authorList>
    </citation>
    <scope>NUCLEOTIDE SEQUENCE [LARGE SCALE GENOMIC DNA]</scope>
    <source>
        <strain evidence="2 3">9006-11</strain>
    </source>
</reference>
<evidence type="ECO:0000259" key="1">
    <source>
        <dbReference type="Pfam" id="PF00583"/>
    </source>
</evidence>
<keyword evidence="3" id="KW-1185">Reference proteome</keyword>
<accession>A0A1C7M902</accession>
<dbReference type="CDD" id="cd04301">
    <property type="entry name" value="NAT_SF"/>
    <property type="match status" value="1"/>
</dbReference>
<dbReference type="STRING" id="5627.A0A1C7M902"/>
<proteinExistence type="predicted"/>
<sequence>MVPSNLTIQELSNPTEEFVEEAAKLFSILMVADPAAIALTGGNIGLIPTMARAMIKPAALLAGDVYTATDENGVLIGFTIWIRPGEVLFATEEQRAMGFYGFLDKLSDEGKVYYPQVLGKDFPKFIDESVGVPSTEMASYWCYFAMVRADYQGKGVAKALFGLAYEKAKKNGDMMALATTNVRNVAIYEKIGMKVKGHTVMPSPWKEWPAWTFARDTKVE</sequence>
<dbReference type="AlphaFoldDB" id="A0A1C7M902"/>
<evidence type="ECO:0000313" key="2">
    <source>
        <dbReference type="EMBL" id="OBZ73322.1"/>
    </source>
</evidence>
<protein>
    <recommendedName>
        <fullName evidence="1">N-acetyltransferase domain-containing protein</fullName>
    </recommendedName>
</protein>
<name>A0A1C7M902_GRIFR</name>
<feature type="domain" description="N-acetyltransferase" evidence="1">
    <location>
        <begin position="143"/>
        <end position="193"/>
    </location>
</feature>
<dbReference type="OrthoDB" id="61113at2759"/>
<comment type="caution">
    <text evidence="2">The sequence shown here is derived from an EMBL/GenBank/DDBJ whole genome shotgun (WGS) entry which is preliminary data.</text>
</comment>
<dbReference type="InterPro" id="IPR016181">
    <property type="entry name" value="Acyl_CoA_acyltransferase"/>
</dbReference>
<organism evidence="2 3">
    <name type="scientific">Grifola frondosa</name>
    <name type="common">Maitake</name>
    <name type="synonym">Polyporus frondosus</name>
    <dbReference type="NCBI Taxonomy" id="5627"/>
    <lineage>
        <taxon>Eukaryota</taxon>
        <taxon>Fungi</taxon>
        <taxon>Dikarya</taxon>
        <taxon>Basidiomycota</taxon>
        <taxon>Agaricomycotina</taxon>
        <taxon>Agaricomycetes</taxon>
        <taxon>Polyporales</taxon>
        <taxon>Grifolaceae</taxon>
        <taxon>Grifola</taxon>
    </lineage>
</organism>
<dbReference type="OMA" id="WCNFAMV"/>